<dbReference type="EMBL" id="CP000471">
    <property type="protein sequence ID" value="ABK44792.1"/>
    <property type="molecule type" value="Genomic_DNA"/>
</dbReference>
<accession>A0L9Z9</accession>
<proteinExistence type="predicted"/>
<evidence type="ECO:0000313" key="2">
    <source>
        <dbReference type="EMBL" id="ABK44792.1"/>
    </source>
</evidence>
<sequence>MSTPALLLCTDLDRTLLPNGGSPEPHGARHRFQQLVKQPHIQLSYLSGRDHSGMEEAIKTYQLPTPRFMVADAGGAISLFTDGHWQSLPGWRTILASTWSLELRHQIPLLLRDLPLTPRCVDRQSRFKQSYSVAPDLDKQPLMEQISVRLKGLPIEQRWSRDEESGTRLLNIIPSGINKLTAIRMLQQHCAIDDSHTLFAGDSANDLSVFASSVPSILVGNADKSVREQALYQCQQAGVAQSLYLARENYADGICEGFHHFYGP</sequence>
<keyword evidence="3" id="KW-1185">Reference proteome</keyword>
<dbReference type="HOGENOM" id="CLU_030534_2_0_5"/>
<dbReference type="InterPro" id="IPR006380">
    <property type="entry name" value="SPP-like_dom"/>
</dbReference>
<dbReference type="Gene3D" id="3.40.50.1000">
    <property type="entry name" value="HAD superfamily/HAD-like"/>
    <property type="match status" value="1"/>
</dbReference>
<dbReference type="InterPro" id="IPR023214">
    <property type="entry name" value="HAD_sf"/>
</dbReference>
<dbReference type="PANTHER" id="PTHR10000">
    <property type="entry name" value="PHOSPHOSERINE PHOSPHATASE"/>
    <property type="match status" value="1"/>
</dbReference>
<protein>
    <submittedName>
        <fullName evidence="2">HAD-superfamily hydrolase, subfamily IIB</fullName>
    </submittedName>
</protein>
<gene>
    <name evidence="2" type="ordered locus">Mmc1_2291</name>
</gene>
<dbReference type="InterPro" id="IPR006379">
    <property type="entry name" value="HAD-SF_hydro_IIB"/>
</dbReference>
<organism evidence="2 3">
    <name type="scientific">Magnetococcus marinus (strain ATCC BAA-1437 / JCM 17883 / MC-1)</name>
    <dbReference type="NCBI Taxonomy" id="156889"/>
    <lineage>
        <taxon>Bacteria</taxon>
        <taxon>Pseudomonadati</taxon>
        <taxon>Pseudomonadota</taxon>
        <taxon>Magnetococcia</taxon>
        <taxon>Magnetococcales</taxon>
        <taxon>Magnetococcaceae</taxon>
        <taxon>Magnetococcus</taxon>
    </lineage>
</organism>
<dbReference type="Pfam" id="PF05116">
    <property type="entry name" value="S6PP"/>
    <property type="match status" value="1"/>
</dbReference>
<dbReference type="STRING" id="156889.Mmc1_2291"/>
<dbReference type="Proteomes" id="UP000002586">
    <property type="component" value="Chromosome"/>
</dbReference>
<dbReference type="SFLD" id="SFLDS00003">
    <property type="entry name" value="Haloacid_Dehalogenase"/>
    <property type="match status" value="1"/>
</dbReference>
<dbReference type="InterPro" id="IPR036412">
    <property type="entry name" value="HAD-like_sf"/>
</dbReference>
<reference evidence="3" key="1">
    <citation type="journal article" date="2009" name="Appl. Environ. Microbiol.">
        <title>Complete genome sequence of the chemolithoautotrophic marine magnetotactic coccus strain MC-1.</title>
        <authorList>
            <person name="Schubbe S."/>
            <person name="Williams T.J."/>
            <person name="Xie G."/>
            <person name="Kiss H.E."/>
            <person name="Brettin T.S."/>
            <person name="Martinez D."/>
            <person name="Ross C.A."/>
            <person name="Schuler D."/>
            <person name="Cox B.L."/>
            <person name="Nealson K.H."/>
            <person name="Bazylinski D.A."/>
        </authorList>
    </citation>
    <scope>NUCLEOTIDE SEQUENCE [LARGE SCALE GENOMIC DNA]</scope>
    <source>
        <strain evidence="3">ATCC BAA-1437 / JCM 17883 / MC-1</strain>
    </source>
</reference>
<dbReference type="AlphaFoldDB" id="A0L9Z9"/>
<dbReference type="SFLD" id="SFLDG01141">
    <property type="entry name" value="C2.B.1:_Sucrose_Phosphatase_Li"/>
    <property type="match status" value="1"/>
</dbReference>
<name>A0L9Z9_MAGMM</name>
<dbReference type="KEGG" id="mgm:Mmc1_2291"/>
<dbReference type="Gene3D" id="3.90.1070.10">
    <property type="match status" value="1"/>
</dbReference>
<dbReference type="GO" id="GO:0016791">
    <property type="term" value="F:phosphatase activity"/>
    <property type="evidence" value="ECO:0007669"/>
    <property type="project" value="TreeGrafter"/>
</dbReference>
<dbReference type="GO" id="GO:0000287">
    <property type="term" value="F:magnesium ion binding"/>
    <property type="evidence" value="ECO:0007669"/>
    <property type="project" value="TreeGrafter"/>
</dbReference>
<dbReference type="NCBIfam" id="TIGR01484">
    <property type="entry name" value="HAD-SF-IIB"/>
    <property type="match status" value="1"/>
</dbReference>
<evidence type="ECO:0000313" key="3">
    <source>
        <dbReference type="Proteomes" id="UP000002586"/>
    </source>
</evidence>
<dbReference type="SFLD" id="SFLDG01140">
    <property type="entry name" value="C2.B:_Phosphomannomutase_and_P"/>
    <property type="match status" value="1"/>
</dbReference>
<reference evidence="2 3" key="2">
    <citation type="journal article" date="2012" name="Int. J. Syst. Evol. Microbiol.">
        <title>Magnetococcus marinus gen. nov., sp. nov., a marine, magnetotactic bacterium that represents a novel lineage (Magnetococcaceae fam. nov.; Magnetococcales ord. nov.) at the base of the Alphaproteobacteria.</title>
        <authorList>
            <person name="Bazylinski D.A."/>
            <person name="Williams T.J."/>
            <person name="Lefevre C.T."/>
            <person name="Berg R.J."/>
            <person name="Zhang C.L."/>
            <person name="Bowser S.S."/>
            <person name="Dean A.J."/>
            <person name="Beveridge T.J."/>
        </authorList>
    </citation>
    <scope>NUCLEOTIDE SEQUENCE [LARGE SCALE GENOMIC DNA]</scope>
    <source>
        <strain evidence="3">ATCC BAA-1437 / JCM 17883 / MC-1</strain>
    </source>
</reference>
<dbReference type="RefSeq" id="WP_011713913.1">
    <property type="nucleotide sequence ID" value="NC_008576.1"/>
</dbReference>
<keyword evidence="2" id="KW-0378">Hydrolase</keyword>
<dbReference type="OrthoDB" id="7847955at2"/>
<evidence type="ECO:0000259" key="1">
    <source>
        <dbReference type="Pfam" id="PF05116"/>
    </source>
</evidence>
<dbReference type="SUPFAM" id="SSF56784">
    <property type="entry name" value="HAD-like"/>
    <property type="match status" value="1"/>
</dbReference>
<dbReference type="PANTHER" id="PTHR10000:SF8">
    <property type="entry name" value="HAD SUPERFAMILY HYDROLASE-LIKE, TYPE 3"/>
    <property type="match status" value="1"/>
</dbReference>
<feature type="domain" description="Sucrose phosphatase-like" evidence="1">
    <location>
        <begin position="5"/>
        <end position="261"/>
    </location>
</feature>
<dbReference type="eggNOG" id="COG0561">
    <property type="taxonomic scope" value="Bacteria"/>
</dbReference>
<dbReference type="GO" id="GO:0005829">
    <property type="term" value="C:cytosol"/>
    <property type="evidence" value="ECO:0007669"/>
    <property type="project" value="TreeGrafter"/>
</dbReference>